<sequence length="306" mass="36195">MKEYIGKVLLDYEYYTGKDIYSDGEIEDELLVIVKNNTTDEFNNIIMQKKKWPILYHLSNIRENIIEWIPFTKDDRVLEVGAGCGAITGVLAEKAKHVTCIELSKKRSLINAYRNKDKENIEIRVGNFEDIKISDKYDYITLIGVFEYAQSYINQEEPYECLLKQLYEKLDNKGKLIIAIENKMGMKYWAGCKEDHVDMFFEGLEDYSNTKGVKTFTKNEIENMFKKLDIKDYSFYYPYPDYKFPNTIYSDDYLPNEGELTDNMRNFDMDRIKLFDESKVYNMIIRNQLFPIYSNSYLIIVEKGNN</sequence>
<keyword evidence="3" id="KW-1185">Reference proteome</keyword>
<dbReference type="Proteomes" id="UP000191056">
    <property type="component" value="Unassembled WGS sequence"/>
</dbReference>
<dbReference type="EC" id="2.1.1.182" evidence="2"/>
<dbReference type="InterPro" id="IPR013216">
    <property type="entry name" value="Methyltransf_11"/>
</dbReference>
<name>A0A1V4IHX5_9CLOT</name>
<evidence type="ECO:0000313" key="3">
    <source>
        <dbReference type="Proteomes" id="UP000191056"/>
    </source>
</evidence>
<dbReference type="PANTHER" id="PTHR43667:SF2">
    <property type="entry name" value="FATTY ACID C-METHYL TRANSFERASE"/>
    <property type="match status" value="1"/>
</dbReference>
<dbReference type="EMBL" id="MZGT01000050">
    <property type="protein sequence ID" value="OPJ59536.1"/>
    <property type="molecule type" value="Genomic_DNA"/>
</dbReference>
<keyword evidence="2" id="KW-0808">Transferase</keyword>
<dbReference type="AlphaFoldDB" id="A0A1V4IHX5"/>
<dbReference type="InterPro" id="IPR050723">
    <property type="entry name" value="CFA/CMAS"/>
</dbReference>
<dbReference type="CDD" id="cd02440">
    <property type="entry name" value="AdoMet_MTases"/>
    <property type="match status" value="1"/>
</dbReference>
<dbReference type="RefSeq" id="WP_079441007.1">
    <property type="nucleotide sequence ID" value="NZ_MZGT01000050.1"/>
</dbReference>
<organism evidence="2 3">
    <name type="scientific">Clostridium chromiireducens</name>
    <dbReference type="NCBI Taxonomy" id="225345"/>
    <lineage>
        <taxon>Bacteria</taxon>
        <taxon>Bacillati</taxon>
        <taxon>Bacillota</taxon>
        <taxon>Clostridia</taxon>
        <taxon>Eubacteriales</taxon>
        <taxon>Clostridiaceae</taxon>
        <taxon>Clostridium</taxon>
    </lineage>
</organism>
<feature type="domain" description="Methyltransferase type 11" evidence="1">
    <location>
        <begin position="78"/>
        <end position="178"/>
    </location>
</feature>
<keyword evidence="2" id="KW-0489">Methyltransferase</keyword>
<proteinExistence type="predicted"/>
<gene>
    <name evidence="2" type="primary">rsmA_4</name>
    <name evidence="2" type="ORF">CLCHR_34190</name>
</gene>
<dbReference type="Gene3D" id="3.40.50.150">
    <property type="entry name" value="Vaccinia Virus protein VP39"/>
    <property type="match status" value="1"/>
</dbReference>
<accession>A0A1V4IHX5</accession>
<dbReference type="GO" id="GO:0052908">
    <property type="term" value="F:16S rRNA (adenine(1518)-N(6)/adenine(1519)-N(6))-dimethyltransferase activity"/>
    <property type="evidence" value="ECO:0007669"/>
    <property type="project" value="UniProtKB-EC"/>
</dbReference>
<dbReference type="Pfam" id="PF08241">
    <property type="entry name" value="Methyltransf_11"/>
    <property type="match status" value="1"/>
</dbReference>
<comment type="caution">
    <text evidence="2">The sequence shown here is derived from an EMBL/GenBank/DDBJ whole genome shotgun (WGS) entry which is preliminary data.</text>
</comment>
<dbReference type="OrthoDB" id="525353at2"/>
<dbReference type="SUPFAM" id="SSF53335">
    <property type="entry name" value="S-adenosyl-L-methionine-dependent methyltransferases"/>
    <property type="match status" value="1"/>
</dbReference>
<reference evidence="2 3" key="1">
    <citation type="submission" date="2017-03" db="EMBL/GenBank/DDBJ databases">
        <title>Genome sequence of Clostridium chromiireducens DSM 23318.</title>
        <authorList>
            <person name="Poehlein A."/>
            <person name="Daniel R."/>
        </authorList>
    </citation>
    <scope>NUCLEOTIDE SEQUENCE [LARGE SCALE GENOMIC DNA]</scope>
    <source>
        <strain evidence="2 3">DSM 23318</strain>
    </source>
</reference>
<evidence type="ECO:0000259" key="1">
    <source>
        <dbReference type="Pfam" id="PF08241"/>
    </source>
</evidence>
<evidence type="ECO:0000313" key="2">
    <source>
        <dbReference type="EMBL" id="OPJ59536.1"/>
    </source>
</evidence>
<dbReference type="PANTHER" id="PTHR43667">
    <property type="entry name" value="CYCLOPROPANE-FATTY-ACYL-PHOSPHOLIPID SYNTHASE"/>
    <property type="match status" value="1"/>
</dbReference>
<protein>
    <submittedName>
        <fullName evidence="2">Ribosomal RNA small subunit methyltransferase A</fullName>
        <ecNumber evidence="2">2.1.1.182</ecNumber>
    </submittedName>
</protein>
<dbReference type="InterPro" id="IPR029063">
    <property type="entry name" value="SAM-dependent_MTases_sf"/>
</dbReference>
<dbReference type="STRING" id="225345.CLCHR_34190"/>